<reference evidence="4" key="1">
    <citation type="submission" date="2022-03" db="EMBL/GenBank/DDBJ databases">
        <authorList>
            <person name="Legras J.-L."/>
            <person name="Devillers H."/>
            <person name="Grondin C."/>
        </authorList>
    </citation>
    <scope>NUCLEOTIDE SEQUENCE</scope>
    <source>
        <strain evidence="4">CLIB 1423</strain>
    </source>
</reference>
<feature type="compositionally biased region" description="Acidic residues" evidence="1">
    <location>
        <begin position="102"/>
        <end position="111"/>
    </location>
</feature>
<keyword evidence="2" id="KW-0812">Transmembrane</keyword>
<dbReference type="PANTHER" id="PTHR42850:SF4">
    <property type="entry name" value="ZINC-DEPENDENT ENDOPOLYPHOSPHATASE"/>
    <property type="match status" value="1"/>
</dbReference>
<sequence length="413" mass="47134">MANELTPLKSNDEADDYYLEEEEEEWSQTAIYAMWGGGVAVCLGMLYLFIFFLPSVYIPVARPLDGVVKVAELDVGLSVLSPKRVKELGLDKFQFIDNDKKDEDEDDYEVDEANKDGNDYEADEQEDGEHAVSTANGVERYILVGDVHGEYQNLQRLLKKISYNKKTDYLLLLGDFITKGPDSLKVLDWAIENDVDCILGNHEYYVLQNYAQFHNLYAPFFQDLNSTSMETHFSTRDKFNNDPEYLLAKKLQLHQVEYINKCSVIKRLGQVPFHNPEANNGTKRSVQGAAVHAGLRWDLLADLNEQEPMDNLEMRKLLPPFYNETTDDPHAEGAIGWTKIYKNKQKALSLKDKLVVYYGHDARRGLRLSKYTRGLDSRCNAGGHLSAMIIWKEAGAKGKKVVYKEQAFQVECK</sequence>
<comment type="caution">
    <text evidence="4">The sequence shown here is derived from an EMBL/GenBank/DDBJ whole genome shotgun (WGS) entry which is preliminary data.</text>
</comment>
<dbReference type="GO" id="GO:0006798">
    <property type="term" value="P:polyphosphate catabolic process"/>
    <property type="evidence" value="ECO:0007669"/>
    <property type="project" value="TreeGrafter"/>
</dbReference>
<dbReference type="OrthoDB" id="10267127at2759"/>
<feature type="region of interest" description="Disordered" evidence="1">
    <location>
        <begin position="102"/>
        <end position="131"/>
    </location>
</feature>
<dbReference type="InterPro" id="IPR004843">
    <property type="entry name" value="Calcineurin-like_PHP"/>
</dbReference>
<organism evidence="4 5">
    <name type="scientific">[Candida] railenensis</name>
    <dbReference type="NCBI Taxonomy" id="45579"/>
    <lineage>
        <taxon>Eukaryota</taxon>
        <taxon>Fungi</taxon>
        <taxon>Dikarya</taxon>
        <taxon>Ascomycota</taxon>
        <taxon>Saccharomycotina</taxon>
        <taxon>Pichiomycetes</taxon>
        <taxon>Debaryomycetaceae</taxon>
        <taxon>Kurtzmaniella</taxon>
    </lineage>
</organism>
<evidence type="ECO:0000259" key="3">
    <source>
        <dbReference type="Pfam" id="PF00149"/>
    </source>
</evidence>
<dbReference type="EMBL" id="CAKXYY010000038">
    <property type="protein sequence ID" value="CAH2355925.1"/>
    <property type="molecule type" value="Genomic_DNA"/>
</dbReference>
<dbReference type="GO" id="GO:0005737">
    <property type="term" value="C:cytoplasm"/>
    <property type="evidence" value="ECO:0007669"/>
    <property type="project" value="TreeGrafter"/>
</dbReference>
<dbReference type="Pfam" id="PF00149">
    <property type="entry name" value="Metallophos"/>
    <property type="match status" value="1"/>
</dbReference>
<dbReference type="PANTHER" id="PTHR42850">
    <property type="entry name" value="METALLOPHOSPHOESTERASE"/>
    <property type="match status" value="1"/>
</dbReference>
<keyword evidence="5" id="KW-1185">Reference proteome</keyword>
<dbReference type="SUPFAM" id="SSF56300">
    <property type="entry name" value="Metallo-dependent phosphatases"/>
    <property type="match status" value="1"/>
</dbReference>
<dbReference type="GO" id="GO:0016791">
    <property type="term" value="F:phosphatase activity"/>
    <property type="evidence" value="ECO:0007669"/>
    <property type="project" value="TreeGrafter"/>
</dbReference>
<dbReference type="Gene3D" id="3.60.21.10">
    <property type="match status" value="1"/>
</dbReference>
<evidence type="ECO:0000313" key="4">
    <source>
        <dbReference type="EMBL" id="CAH2355925.1"/>
    </source>
</evidence>
<evidence type="ECO:0000313" key="5">
    <source>
        <dbReference type="Proteomes" id="UP000837801"/>
    </source>
</evidence>
<accession>A0A9P0QWH5</accession>
<dbReference type="InterPro" id="IPR029052">
    <property type="entry name" value="Metallo-depent_PP-like"/>
</dbReference>
<gene>
    <name evidence="4" type="ORF">CLIB1423_38S00650</name>
</gene>
<dbReference type="GO" id="GO:0000298">
    <property type="term" value="F:endopolyphosphatase activity"/>
    <property type="evidence" value="ECO:0007669"/>
    <property type="project" value="TreeGrafter"/>
</dbReference>
<protein>
    <recommendedName>
        <fullName evidence="3">Calcineurin-like phosphoesterase domain-containing protein</fullName>
    </recommendedName>
</protein>
<feature type="transmembrane region" description="Helical" evidence="2">
    <location>
        <begin position="30"/>
        <end position="53"/>
    </location>
</feature>
<proteinExistence type="predicted"/>
<evidence type="ECO:0000256" key="2">
    <source>
        <dbReference type="SAM" id="Phobius"/>
    </source>
</evidence>
<dbReference type="Proteomes" id="UP000837801">
    <property type="component" value="Unassembled WGS sequence"/>
</dbReference>
<dbReference type="AlphaFoldDB" id="A0A9P0QWH5"/>
<feature type="domain" description="Calcineurin-like phosphoesterase" evidence="3">
    <location>
        <begin position="140"/>
        <end position="246"/>
    </location>
</feature>
<keyword evidence="2" id="KW-1133">Transmembrane helix</keyword>
<dbReference type="InterPro" id="IPR050126">
    <property type="entry name" value="Ap4A_hydrolase"/>
</dbReference>
<name>A0A9P0QWH5_9ASCO</name>
<keyword evidence="2" id="KW-0472">Membrane</keyword>
<evidence type="ECO:0000256" key="1">
    <source>
        <dbReference type="SAM" id="MobiDB-lite"/>
    </source>
</evidence>